<feature type="transmembrane region" description="Helical" evidence="2">
    <location>
        <begin position="341"/>
        <end position="361"/>
    </location>
</feature>
<comment type="subcellular location">
    <subcellularLocation>
        <location evidence="2">Cell inner membrane</location>
        <topology evidence="2">Multi-pass membrane protein</topology>
    </subcellularLocation>
</comment>
<evidence type="ECO:0000313" key="5">
    <source>
        <dbReference type="Proteomes" id="UP000600865"/>
    </source>
</evidence>
<reference evidence="4 5" key="1">
    <citation type="journal article" date="2014" name="Int. J. Syst. Evol. Microbiol.">
        <title>Complete genome sequence of Corynebacterium casei LMG S-19264T (=DSM 44701T), isolated from a smear-ripened cheese.</title>
        <authorList>
            <consortium name="US DOE Joint Genome Institute (JGI-PGF)"/>
            <person name="Walter F."/>
            <person name="Albersmeier A."/>
            <person name="Kalinowski J."/>
            <person name="Ruckert C."/>
        </authorList>
    </citation>
    <scope>NUCLEOTIDE SEQUENCE [LARGE SCALE GENOMIC DNA]</scope>
    <source>
        <strain evidence="4 5">KCTC 23968</strain>
    </source>
</reference>
<dbReference type="InterPro" id="IPR002645">
    <property type="entry name" value="STAS_dom"/>
</dbReference>
<keyword evidence="2" id="KW-1133">Transmembrane helix</keyword>
<name>A0A918NDS0_9PROT</name>
<dbReference type="GO" id="GO:0005548">
    <property type="term" value="F:phospholipid transporter activity"/>
    <property type="evidence" value="ECO:0007669"/>
    <property type="project" value="TreeGrafter"/>
</dbReference>
<protein>
    <submittedName>
        <fullName evidence="4">ABC transporter permease</fullName>
    </submittedName>
</protein>
<feature type="transmembrane region" description="Helical" evidence="2">
    <location>
        <begin position="203"/>
        <end position="225"/>
    </location>
</feature>
<evidence type="ECO:0000256" key="2">
    <source>
        <dbReference type="RuleBase" id="RU362044"/>
    </source>
</evidence>
<gene>
    <name evidence="4" type="ORF">GCM10011309_07930</name>
</gene>
<dbReference type="AlphaFoldDB" id="A0A918NDS0"/>
<dbReference type="InterPro" id="IPR003453">
    <property type="entry name" value="ABC_MlaE_roteobac"/>
</dbReference>
<evidence type="ECO:0000313" key="4">
    <source>
        <dbReference type="EMBL" id="GGX60507.1"/>
    </source>
</evidence>
<feature type="transmembrane region" description="Helical" evidence="2">
    <location>
        <begin position="159"/>
        <end position="183"/>
    </location>
</feature>
<dbReference type="Proteomes" id="UP000600865">
    <property type="component" value="Unassembled WGS sequence"/>
</dbReference>
<dbReference type="PROSITE" id="PS50801">
    <property type="entry name" value="STAS"/>
    <property type="match status" value="1"/>
</dbReference>
<feature type="transmembrane region" description="Helical" evidence="2">
    <location>
        <begin position="271"/>
        <end position="290"/>
    </location>
</feature>
<accession>A0A918NDS0</accession>
<dbReference type="NCBIfam" id="TIGR00056">
    <property type="entry name" value="MlaE family lipid ABC transporter permease subunit"/>
    <property type="match status" value="1"/>
</dbReference>
<dbReference type="Pfam" id="PF02405">
    <property type="entry name" value="MlaE"/>
    <property type="match status" value="1"/>
</dbReference>
<evidence type="ECO:0000259" key="3">
    <source>
        <dbReference type="PROSITE" id="PS50801"/>
    </source>
</evidence>
<dbReference type="InterPro" id="IPR030802">
    <property type="entry name" value="Permease_MalE"/>
</dbReference>
<comment type="function">
    <text evidence="1">Could be part of an ABC transporter complex.</text>
</comment>
<comment type="similarity">
    <text evidence="2">Belongs to the MlaE permease family.</text>
</comment>
<dbReference type="PANTHER" id="PTHR30188:SF3">
    <property type="entry name" value="ABC TRANSPORTER PERMEASE"/>
    <property type="match status" value="1"/>
</dbReference>
<keyword evidence="2" id="KW-0997">Cell inner membrane</keyword>
<dbReference type="PANTHER" id="PTHR30188">
    <property type="entry name" value="ABC TRANSPORTER PERMEASE PROTEIN-RELATED"/>
    <property type="match status" value="1"/>
</dbReference>
<proteinExistence type="inferred from homology"/>
<feature type="domain" description="STAS" evidence="3">
    <location>
        <begin position="1"/>
        <end position="61"/>
    </location>
</feature>
<organism evidence="4 5">
    <name type="scientific">Litorimonas cladophorae</name>
    <dbReference type="NCBI Taxonomy" id="1220491"/>
    <lineage>
        <taxon>Bacteria</taxon>
        <taxon>Pseudomonadati</taxon>
        <taxon>Pseudomonadota</taxon>
        <taxon>Alphaproteobacteria</taxon>
        <taxon>Maricaulales</taxon>
        <taxon>Robiginitomaculaceae</taxon>
    </lineage>
</organism>
<keyword evidence="5" id="KW-1185">Reference proteome</keyword>
<keyword evidence="2" id="KW-0812">Transmembrane</keyword>
<dbReference type="GO" id="GO:0043190">
    <property type="term" value="C:ATP-binding cassette (ABC) transporter complex"/>
    <property type="evidence" value="ECO:0007669"/>
    <property type="project" value="InterPro"/>
</dbReference>
<keyword evidence="2" id="KW-0472">Membrane</keyword>
<feature type="transmembrane region" description="Helical" evidence="2">
    <location>
        <begin position="302"/>
        <end position="321"/>
    </location>
</feature>
<sequence>MRENALVVHPRGSWTISQASQLEGRLARDVASLTYTHVDYDMTGLVELDTAGAYLLARAIRHGVVPAESWDVCSGSNGHKTLMSAATSAVLGREPETRRQWYDAFARIGQATIRFWEETVAFFAFLGQFFVVMAKVIAQPKRLRWRSIVSLVESVGFDAAPIVMLLSFFIGAVIAYMGANLLASFGASVFMVDLVGFSILRELAVIITAILLAGRSDSAFTASIGAMKMRQEIDAMKVMGLDTFEVLVVPRVIACLIAMPILTFLAMMSGLAGGLLVAWATADITPILFFNRLNAAVGIQNLWVGLVKTPIFGVMIAIIGCRQGLAVTGSVESLGQRTTTAVVQAIFSVILVNAMFAILFYQMGV</sequence>
<feature type="transmembrane region" description="Helical" evidence="2">
    <location>
        <begin position="120"/>
        <end position="138"/>
    </location>
</feature>
<evidence type="ECO:0000256" key="1">
    <source>
        <dbReference type="ARBA" id="ARBA00003787"/>
    </source>
</evidence>
<dbReference type="EMBL" id="BMYV01000001">
    <property type="protein sequence ID" value="GGX60507.1"/>
    <property type="molecule type" value="Genomic_DNA"/>
</dbReference>
<keyword evidence="2" id="KW-1003">Cell membrane</keyword>
<feature type="transmembrane region" description="Helical" evidence="2">
    <location>
        <begin position="246"/>
        <end position="265"/>
    </location>
</feature>
<comment type="caution">
    <text evidence="4">The sequence shown here is derived from an EMBL/GenBank/DDBJ whole genome shotgun (WGS) entry which is preliminary data.</text>
</comment>